<feature type="transmembrane region" description="Helical" evidence="1">
    <location>
        <begin position="247"/>
        <end position="272"/>
    </location>
</feature>
<sequence length="337" mass="37719">MRGPSPFYACLFAFSAFSFIFYIFVLFIIAKNRKIAPFNSSFFTLTLSLGIIDCIVIINSYATVKFAGWGWIPDFYLSTNNANGSTFREIMAANGSSRLALVSQVLAWGPAAAQYVSVLLTAINRLTAVYTPLRHETIWAKWLTPALVIQYCYSIITIIPMFTTNFSYFYPNVSGVIKDVLAVDFNDQTYRAAYYSYSSVWSVLIIVSVSTLYGFTFVKAFKNSRSVQGNGSTENQNQKNFSLEVRLAIYGCVCFITLILYNVFLVLMLFRFSSLANPAWNVASDLLAVQSPYFLLAFSSTTREIVFKAIGWKKKVTPVSSIVLTQNAAGNSTRRPN</sequence>
<keyword evidence="1" id="KW-0472">Membrane</keyword>
<dbReference type="PANTHER" id="PTHR31748">
    <property type="entry name" value="SERPENTINE RECEPTOR, CLASS V"/>
    <property type="match status" value="1"/>
</dbReference>
<dbReference type="Proteomes" id="UP000887566">
    <property type="component" value="Unplaced"/>
</dbReference>
<dbReference type="SUPFAM" id="SSF81321">
    <property type="entry name" value="Family A G protein-coupled receptor-like"/>
    <property type="match status" value="1"/>
</dbReference>
<keyword evidence="1" id="KW-0812">Transmembrane</keyword>
<feature type="transmembrane region" description="Helical" evidence="1">
    <location>
        <begin position="42"/>
        <end position="62"/>
    </location>
</feature>
<reference evidence="3" key="1">
    <citation type="submission" date="2022-11" db="UniProtKB">
        <authorList>
            <consortium name="WormBaseParasite"/>
        </authorList>
    </citation>
    <scope>IDENTIFICATION</scope>
</reference>
<dbReference type="WBParaSite" id="PSAMB.scaffold4072size15792.g23356.t1">
    <property type="protein sequence ID" value="PSAMB.scaffold4072size15792.g23356.t1"/>
    <property type="gene ID" value="PSAMB.scaffold4072size15792.g23356"/>
</dbReference>
<dbReference type="InterPro" id="IPR019426">
    <property type="entry name" value="7TM_GPCR_serpentine_rcpt_Srv"/>
</dbReference>
<protein>
    <submittedName>
        <fullName evidence="3">Serpentine receptor class gamma</fullName>
    </submittedName>
</protein>
<feature type="transmembrane region" description="Helical" evidence="1">
    <location>
        <begin position="194"/>
        <end position="215"/>
    </location>
</feature>
<name>A0A914WGD8_9BILA</name>
<accession>A0A914WGD8</accession>
<proteinExistence type="predicted"/>
<organism evidence="2 3">
    <name type="scientific">Plectus sambesii</name>
    <dbReference type="NCBI Taxonomy" id="2011161"/>
    <lineage>
        <taxon>Eukaryota</taxon>
        <taxon>Metazoa</taxon>
        <taxon>Ecdysozoa</taxon>
        <taxon>Nematoda</taxon>
        <taxon>Chromadorea</taxon>
        <taxon>Plectida</taxon>
        <taxon>Plectina</taxon>
        <taxon>Plectoidea</taxon>
        <taxon>Plectidae</taxon>
        <taxon>Plectus</taxon>
    </lineage>
</organism>
<dbReference type="PANTHER" id="PTHR31748:SF1">
    <property type="entry name" value="SERPENTINE RECEPTOR, CLASS V"/>
    <property type="match status" value="1"/>
</dbReference>
<feature type="transmembrane region" description="Helical" evidence="1">
    <location>
        <begin position="6"/>
        <end position="30"/>
    </location>
</feature>
<keyword evidence="1" id="KW-1133">Transmembrane helix</keyword>
<dbReference type="AlphaFoldDB" id="A0A914WGD8"/>
<evidence type="ECO:0000313" key="3">
    <source>
        <dbReference type="WBParaSite" id="PSAMB.scaffold4072size15792.g23356.t1"/>
    </source>
</evidence>
<keyword evidence="2" id="KW-1185">Reference proteome</keyword>
<evidence type="ECO:0000313" key="2">
    <source>
        <dbReference type="Proteomes" id="UP000887566"/>
    </source>
</evidence>
<feature type="transmembrane region" description="Helical" evidence="1">
    <location>
        <begin position="142"/>
        <end position="162"/>
    </location>
</feature>
<dbReference type="Pfam" id="PF10323">
    <property type="entry name" value="7TM_GPCR_Srv"/>
    <property type="match status" value="1"/>
</dbReference>
<evidence type="ECO:0000256" key="1">
    <source>
        <dbReference type="SAM" id="Phobius"/>
    </source>
</evidence>
<dbReference type="Gene3D" id="1.20.1070.10">
    <property type="entry name" value="Rhodopsin 7-helix transmembrane proteins"/>
    <property type="match status" value="1"/>
</dbReference>